<evidence type="ECO:0000313" key="1">
    <source>
        <dbReference type="EMBL" id="KAI8420655.1"/>
    </source>
</evidence>
<organism evidence="1 2">
    <name type="scientific">Choristoneura fumiferana</name>
    <name type="common">Spruce budworm moth</name>
    <name type="synonym">Archips fumiferana</name>
    <dbReference type="NCBI Taxonomy" id="7141"/>
    <lineage>
        <taxon>Eukaryota</taxon>
        <taxon>Metazoa</taxon>
        <taxon>Ecdysozoa</taxon>
        <taxon>Arthropoda</taxon>
        <taxon>Hexapoda</taxon>
        <taxon>Insecta</taxon>
        <taxon>Pterygota</taxon>
        <taxon>Neoptera</taxon>
        <taxon>Endopterygota</taxon>
        <taxon>Lepidoptera</taxon>
        <taxon>Glossata</taxon>
        <taxon>Ditrysia</taxon>
        <taxon>Tortricoidea</taxon>
        <taxon>Tortricidae</taxon>
        <taxon>Tortricinae</taxon>
        <taxon>Choristoneura</taxon>
    </lineage>
</organism>
<protein>
    <submittedName>
        <fullName evidence="1">Uncharacterized protein</fullName>
    </submittedName>
</protein>
<evidence type="ECO:0000313" key="2">
    <source>
        <dbReference type="Proteomes" id="UP001064048"/>
    </source>
</evidence>
<gene>
    <name evidence="1" type="ORF">MSG28_007894</name>
</gene>
<dbReference type="Proteomes" id="UP001064048">
    <property type="component" value="Chromosome 13"/>
</dbReference>
<dbReference type="EMBL" id="CM046113">
    <property type="protein sequence ID" value="KAI8420655.1"/>
    <property type="molecule type" value="Genomic_DNA"/>
</dbReference>
<name>A0ACC0J970_CHOFU</name>
<keyword evidence="2" id="KW-1185">Reference proteome</keyword>
<comment type="caution">
    <text evidence="1">The sequence shown here is derived from an EMBL/GenBank/DDBJ whole genome shotgun (WGS) entry which is preliminary data.</text>
</comment>
<proteinExistence type="predicted"/>
<sequence>MERSILGAKRTDRIRNTTLRSKTRIADVGKATANLSGTGRACLPDAPTKMGAQSHMVGRPRRRWRDDLDAELSEWPNIALDREMWKSRGEAFAQQLFTAFLIKDEREFKGAPFVLPEYREGVARDNQTLANYGDVPLSFNWAKCGGVTPVKDQNQCGACWAFSAVAAIESQWKIHTKRDIILSEQFLIDCNDLDAGCDSGSLLKIYGDITSVITGVLEVGKYRPYDETRRKCEWDGDTGALVPVTGFRRVEPGNEVDMVTYLYHNGPISAAINDATMVNYNFYKNPLDRPTPRSCPNDVGSLNHAVLIVGYDIYTDDDGTRVPYWIIKNSWGTDWGHGGYYYLERGTNACGIANDVVFPFVP</sequence>
<accession>A0ACC0J970</accession>
<reference evidence="1 2" key="1">
    <citation type="journal article" date="2022" name="Genome Biol. Evol.">
        <title>The Spruce Budworm Genome: Reconstructing the Evolutionary History of Antifreeze Proteins.</title>
        <authorList>
            <person name="Beliveau C."/>
            <person name="Gagne P."/>
            <person name="Picq S."/>
            <person name="Vernygora O."/>
            <person name="Keeling C.I."/>
            <person name="Pinkney K."/>
            <person name="Doucet D."/>
            <person name="Wen F."/>
            <person name="Johnston J.S."/>
            <person name="Maaroufi H."/>
            <person name="Boyle B."/>
            <person name="Laroche J."/>
            <person name="Dewar K."/>
            <person name="Juretic N."/>
            <person name="Blackburn G."/>
            <person name="Nisole A."/>
            <person name="Brunet B."/>
            <person name="Brandao M."/>
            <person name="Lumley L."/>
            <person name="Duan J."/>
            <person name="Quan G."/>
            <person name="Lucarotti C.J."/>
            <person name="Roe A.D."/>
            <person name="Sperling F.A.H."/>
            <person name="Levesque R.C."/>
            <person name="Cusson M."/>
        </authorList>
    </citation>
    <scope>NUCLEOTIDE SEQUENCE [LARGE SCALE GENOMIC DNA]</scope>
    <source>
        <strain evidence="1">Glfc:IPQL:Cfum</strain>
    </source>
</reference>